<name>A0A212LQQ1_9HYPH</name>
<evidence type="ECO:0000313" key="2">
    <source>
        <dbReference type="EMBL" id="SCM79925.1"/>
    </source>
</evidence>
<organism evidence="2">
    <name type="scientific">uncultured Pleomorphomonas sp</name>
    <dbReference type="NCBI Taxonomy" id="442121"/>
    <lineage>
        <taxon>Bacteria</taxon>
        <taxon>Pseudomonadati</taxon>
        <taxon>Pseudomonadota</taxon>
        <taxon>Alphaproteobacteria</taxon>
        <taxon>Hyphomicrobiales</taxon>
        <taxon>Pleomorphomonadaceae</taxon>
        <taxon>Pleomorphomonas</taxon>
        <taxon>environmental samples</taxon>
    </lineage>
</organism>
<accession>A0A212LQQ1</accession>
<protein>
    <submittedName>
        <fullName evidence="2">Uncharacterized protein</fullName>
    </submittedName>
</protein>
<evidence type="ECO:0000256" key="1">
    <source>
        <dbReference type="SAM" id="MobiDB-lite"/>
    </source>
</evidence>
<reference evidence="2" key="1">
    <citation type="submission" date="2016-08" db="EMBL/GenBank/DDBJ databases">
        <authorList>
            <person name="Seilhamer J.J."/>
        </authorList>
    </citation>
    <scope>NUCLEOTIDE SEQUENCE</scope>
    <source>
        <strain evidence="2">86</strain>
    </source>
</reference>
<sequence length="109" mass="11985">MTKIKIVCSKCGGDTILRDAYAYWDVEAQEWALSSVYDAFLCSSCGHDACDEVPADDDNEAFSPEQTAREYGWLPDPSSTTPGAVYKRDHGETFTASSWAEACGLECIR</sequence>
<dbReference type="AlphaFoldDB" id="A0A212LQQ1"/>
<gene>
    <name evidence="2" type="ORF">KL86PLE_90711</name>
</gene>
<dbReference type="RefSeq" id="WP_288198822.1">
    <property type="nucleotide sequence ID" value="NZ_LT608334.1"/>
</dbReference>
<dbReference type="EMBL" id="FMJD01000013">
    <property type="protein sequence ID" value="SCM79925.1"/>
    <property type="molecule type" value="Genomic_DNA"/>
</dbReference>
<proteinExistence type="predicted"/>
<feature type="region of interest" description="Disordered" evidence="1">
    <location>
        <begin position="56"/>
        <end position="76"/>
    </location>
</feature>